<accession>A0ACC2QMN4</accession>
<dbReference type="Proteomes" id="UP001231649">
    <property type="component" value="Chromosome 3"/>
</dbReference>
<evidence type="ECO:0000313" key="1">
    <source>
        <dbReference type="EMBL" id="KAJ8719662.1"/>
    </source>
</evidence>
<gene>
    <name evidence="1" type="ORF">PYW08_011837</name>
</gene>
<organism evidence="1 2">
    <name type="scientific">Mythimna loreyi</name>
    <dbReference type="NCBI Taxonomy" id="667449"/>
    <lineage>
        <taxon>Eukaryota</taxon>
        <taxon>Metazoa</taxon>
        <taxon>Ecdysozoa</taxon>
        <taxon>Arthropoda</taxon>
        <taxon>Hexapoda</taxon>
        <taxon>Insecta</taxon>
        <taxon>Pterygota</taxon>
        <taxon>Neoptera</taxon>
        <taxon>Endopterygota</taxon>
        <taxon>Lepidoptera</taxon>
        <taxon>Glossata</taxon>
        <taxon>Ditrysia</taxon>
        <taxon>Noctuoidea</taxon>
        <taxon>Noctuidae</taxon>
        <taxon>Noctuinae</taxon>
        <taxon>Hadenini</taxon>
        <taxon>Mythimna</taxon>
    </lineage>
</organism>
<dbReference type="EMBL" id="CM056779">
    <property type="protein sequence ID" value="KAJ8719662.1"/>
    <property type="molecule type" value="Genomic_DNA"/>
</dbReference>
<keyword evidence="2" id="KW-1185">Reference proteome</keyword>
<proteinExistence type="predicted"/>
<evidence type="ECO:0000313" key="2">
    <source>
        <dbReference type="Proteomes" id="UP001231649"/>
    </source>
</evidence>
<name>A0ACC2QMN4_9NEOP</name>
<reference evidence="1" key="1">
    <citation type="submission" date="2023-03" db="EMBL/GenBank/DDBJ databases">
        <title>Chromosome-level genomes of two armyworms, Mythimna separata and Mythimna loreyi, provide insights into the biosynthesis and reception of sex pheromones.</title>
        <authorList>
            <person name="Zhao H."/>
        </authorList>
    </citation>
    <scope>NUCLEOTIDE SEQUENCE</scope>
    <source>
        <strain evidence="1">BeijingLab</strain>
    </source>
</reference>
<comment type="caution">
    <text evidence="1">The sequence shown here is derived from an EMBL/GenBank/DDBJ whole genome shotgun (WGS) entry which is preliminary data.</text>
</comment>
<protein>
    <submittedName>
        <fullName evidence="1">Uncharacterized protein</fullName>
    </submittedName>
</protein>
<sequence>MKALIVLVLATIVYANVQRPVKRNNIKWGFIINYAIPLAEKIRKAEEQIMMTSERIVGGNPAALGQFPYQVGLLATYSGIAGVGVCGGSIISSTRILTAAHCWFDGSTQALQFTVVYDTPFLFHGGQRMDSSVVAVHPEWKPFLVRNDVLVIYLPAPIIFSDTVSPIALPSGEQVQQDFVGVTAVASGFGLISDGGSISNNQLLNYVNLIVISNNVCSLSFPAIIQSSNICTSGNNGVGTCRGDSGGPLATTIDGKPVQIGITSFGSARGCQSGFPHAYARVTYFVDWINEHL</sequence>